<accession>A0A5N5QAP1</accession>
<sequence length="276" mass="30748">MADSLPPYTPVWPNPELHIVERRVHEIVVNPPRIELVTYEPLNALFCMIFQPVLPNPHIVHPQAPLRMPLPEPPLPNTSTSYPTFDLSIEAEPSWDTSDDSLGSTVDLLSREANVGNNSISSIGDQIFPVPPPGEISITNHYVPAIGRGQGRIPPGDLKIPDFIISRVHPDGCFTRGGGPDIIRLVVEVKGHYPLSEIDRNQLMGYALRLSSMSAVDSGLLVIIQGDAYFWRYEELIHPGIFSPVAMTARPHWRIDSMEFPRFLHDWEAVPPSVPL</sequence>
<comment type="caution">
    <text evidence="1">The sequence shown here is derived from an EMBL/GenBank/DDBJ whole genome shotgun (WGS) entry which is preliminary data.</text>
</comment>
<dbReference type="Proteomes" id="UP000383932">
    <property type="component" value="Unassembled WGS sequence"/>
</dbReference>
<gene>
    <name evidence="1" type="ORF">CTheo_8085</name>
</gene>
<organism evidence="1 2">
    <name type="scientific">Ceratobasidium theobromae</name>
    <dbReference type="NCBI Taxonomy" id="1582974"/>
    <lineage>
        <taxon>Eukaryota</taxon>
        <taxon>Fungi</taxon>
        <taxon>Dikarya</taxon>
        <taxon>Basidiomycota</taxon>
        <taxon>Agaricomycotina</taxon>
        <taxon>Agaricomycetes</taxon>
        <taxon>Cantharellales</taxon>
        <taxon>Ceratobasidiaceae</taxon>
        <taxon>Ceratobasidium</taxon>
    </lineage>
</organism>
<dbReference type="OrthoDB" id="3138197at2759"/>
<evidence type="ECO:0000313" key="2">
    <source>
        <dbReference type="Proteomes" id="UP000383932"/>
    </source>
</evidence>
<dbReference type="EMBL" id="SSOP01000445">
    <property type="protein sequence ID" value="KAB5588471.1"/>
    <property type="molecule type" value="Genomic_DNA"/>
</dbReference>
<keyword evidence="2" id="KW-1185">Reference proteome</keyword>
<proteinExistence type="predicted"/>
<dbReference type="AlphaFoldDB" id="A0A5N5QAP1"/>
<name>A0A5N5QAP1_9AGAM</name>
<protein>
    <submittedName>
        <fullName evidence="1">Uncharacterized protein</fullName>
    </submittedName>
</protein>
<reference evidence="1 2" key="1">
    <citation type="journal article" date="2019" name="Fungal Biol. Biotechnol.">
        <title>Draft genome sequence of fastidious pathogen Ceratobasidium theobromae, which causes vascular-streak dieback in Theobroma cacao.</title>
        <authorList>
            <person name="Ali S.S."/>
            <person name="Asman A."/>
            <person name="Shao J."/>
            <person name="Firmansyah A.P."/>
            <person name="Susilo A.W."/>
            <person name="Rosmana A."/>
            <person name="McMahon P."/>
            <person name="Junaid M."/>
            <person name="Guest D."/>
            <person name="Kheng T.Y."/>
            <person name="Meinhardt L.W."/>
            <person name="Bailey B.A."/>
        </authorList>
    </citation>
    <scope>NUCLEOTIDE SEQUENCE [LARGE SCALE GENOMIC DNA]</scope>
    <source>
        <strain evidence="1 2">CT2</strain>
    </source>
</reference>
<evidence type="ECO:0000313" key="1">
    <source>
        <dbReference type="EMBL" id="KAB5588471.1"/>
    </source>
</evidence>